<organism evidence="7 8">
    <name type="scientific">Caldimicrobium thiodismutans</name>
    <dbReference type="NCBI Taxonomy" id="1653476"/>
    <lineage>
        <taxon>Bacteria</taxon>
        <taxon>Pseudomonadati</taxon>
        <taxon>Thermodesulfobacteriota</taxon>
        <taxon>Thermodesulfobacteria</taxon>
        <taxon>Thermodesulfobacteriales</taxon>
        <taxon>Thermodesulfobacteriaceae</taxon>
        <taxon>Caldimicrobium</taxon>
    </lineage>
</organism>
<evidence type="ECO:0000313" key="8">
    <source>
        <dbReference type="Proteomes" id="UP000235731"/>
    </source>
</evidence>
<evidence type="ECO:0000256" key="2">
    <source>
        <dbReference type="ARBA" id="ARBA00001946"/>
    </source>
</evidence>
<evidence type="ECO:0000259" key="6">
    <source>
        <dbReference type="SMART" id="SM00861"/>
    </source>
</evidence>
<dbReference type="Pfam" id="PF02780">
    <property type="entry name" value="Transketolase_C"/>
    <property type="match status" value="1"/>
</dbReference>
<comment type="similarity">
    <text evidence="4">Belongs to the transketolase family.</text>
</comment>
<reference evidence="7 8" key="1">
    <citation type="submission" date="2018-01" db="EMBL/GenBank/DDBJ databases">
        <title>Metagenomic assembled genomes from two thermal pools in the Uzon Caldera, Kamchatka, Russia.</title>
        <authorList>
            <person name="Wilkins L."/>
            <person name="Ettinger C."/>
        </authorList>
    </citation>
    <scope>NUCLEOTIDE SEQUENCE [LARGE SCALE GENOMIC DNA]</scope>
    <source>
        <strain evidence="7">ZAV-15</strain>
    </source>
</reference>
<protein>
    <submittedName>
        <fullName evidence="7">Transketolase</fullName>
    </submittedName>
</protein>
<dbReference type="InterPro" id="IPR029061">
    <property type="entry name" value="THDP-binding"/>
</dbReference>
<dbReference type="PANTHER" id="PTHR43825">
    <property type="entry name" value="PYRUVATE DEHYDROGENASE E1 COMPONENT"/>
    <property type="match status" value="1"/>
</dbReference>
<gene>
    <name evidence="7" type="ORF">C0197_06135</name>
</gene>
<comment type="caution">
    <text evidence="7">The sequence shown here is derived from an EMBL/GenBank/DDBJ whole genome shotgun (WGS) entry which is preliminary data.</text>
</comment>
<dbReference type="SUPFAM" id="SSF52922">
    <property type="entry name" value="TK C-terminal domain-like"/>
    <property type="match status" value="1"/>
</dbReference>
<dbReference type="CDD" id="cd07033">
    <property type="entry name" value="TPP_PYR_DXS_TK_like"/>
    <property type="match status" value="1"/>
</dbReference>
<accession>A0A2N7PI52</accession>
<dbReference type="InterPro" id="IPR033248">
    <property type="entry name" value="Transketolase_C"/>
</dbReference>
<dbReference type="InterPro" id="IPR009014">
    <property type="entry name" value="Transketo_C/PFOR_II"/>
</dbReference>
<evidence type="ECO:0000256" key="4">
    <source>
        <dbReference type="ARBA" id="ARBA00007131"/>
    </source>
</evidence>
<feature type="domain" description="Transketolase-like pyrimidine-binding" evidence="6">
    <location>
        <begin position="330"/>
        <end position="500"/>
    </location>
</feature>
<evidence type="ECO:0000256" key="1">
    <source>
        <dbReference type="ARBA" id="ARBA00001936"/>
    </source>
</evidence>
<dbReference type="Pfam" id="PF02779">
    <property type="entry name" value="Transket_pyr"/>
    <property type="match status" value="1"/>
</dbReference>
<keyword evidence="5" id="KW-0786">Thiamine pyrophosphate</keyword>
<proteinExistence type="inferred from homology"/>
<dbReference type="PANTHER" id="PTHR43825:SF1">
    <property type="entry name" value="TRANSKETOLASE-LIKE PYRIMIDINE-BINDING DOMAIN-CONTAINING PROTEIN"/>
    <property type="match status" value="1"/>
</dbReference>
<dbReference type="NCBIfam" id="NF004556">
    <property type="entry name" value="PRK05899.2-2"/>
    <property type="match status" value="1"/>
</dbReference>
<evidence type="ECO:0000313" key="7">
    <source>
        <dbReference type="EMBL" id="PMP61098.1"/>
    </source>
</evidence>
<dbReference type="InterPro" id="IPR051157">
    <property type="entry name" value="PDH/Transketolase"/>
</dbReference>
<dbReference type="Gene3D" id="3.40.50.970">
    <property type="match status" value="2"/>
</dbReference>
<comment type="cofactor">
    <cofactor evidence="2">
        <name>Mg(2+)</name>
        <dbReference type="ChEBI" id="CHEBI:18420"/>
    </cofactor>
</comment>
<dbReference type="InterPro" id="IPR005475">
    <property type="entry name" value="Transketolase-like_Pyr-bd"/>
</dbReference>
<comment type="cofactor">
    <cofactor evidence="3">
        <name>thiamine diphosphate</name>
        <dbReference type="ChEBI" id="CHEBI:58937"/>
    </cofactor>
</comment>
<dbReference type="SMART" id="SM00861">
    <property type="entry name" value="Transket_pyr"/>
    <property type="match status" value="1"/>
</dbReference>
<dbReference type="GO" id="GO:0005737">
    <property type="term" value="C:cytoplasm"/>
    <property type="evidence" value="ECO:0007669"/>
    <property type="project" value="UniProtKB-ARBA"/>
</dbReference>
<dbReference type="Gene3D" id="3.40.50.920">
    <property type="match status" value="1"/>
</dbReference>
<comment type="cofactor">
    <cofactor evidence="1">
        <name>Mn(2+)</name>
        <dbReference type="ChEBI" id="CHEBI:29035"/>
    </cofactor>
</comment>
<dbReference type="AlphaFoldDB" id="A0A2N7PI52"/>
<dbReference type="SUPFAM" id="SSF52518">
    <property type="entry name" value="Thiamin diphosphate-binding fold (THDP-binding)"/>
    <property type="match status" value="2"/>
</dbReference>
<dbReference type="FunFam" id="3.40.50.970:FF:000129">
    <property type="entry name" value="Transketolase"/>
    <property type="match status" value="1"/>
</dbReference>
<dbReference type="EMBL" id="PNIE01000093">
    <property type="protein sequence ID" value="PMP61098.1"/>
    <property type="molecule type" value="Genomic_DNA"/>
</dbReference>
<name>A0A2N7PI52_9BACT</name>
<dbReference type="Proteomes" id="UP000235731">
    <property type="component" value="Unassembled WGS sequence"/>
</dbReference>
<dbReference type="Pfam" id="PF00456">
    <property type="entry name" value="Transketolase_N"/>
    <property type="match status" value="1"/>
</dbReference>
<dbReference type="InterPro" id="IPR005474">
    <property type="entry name" value="Transketolase_N"/>
</dbReference>
<dbReference type="CDD" id="cd02012">
    <property type="entry name" value="TPP_TK"/>
    <property type="match status" value="1"/>
</dbReference>
<evidence type="ECO:0000256" key="5">
    <source>
        <dbReference type="ARBA" id="ARBA00023052"/>
    </source>
</evidence>
<sequence length="648" mass="71852">MLKIDLEKDYLSQEELSFFENAFKRCARRIILATTLAGCGHPGGSLSSLSLLLMVYAIAKVDPQNPRKDPRDRVVISHGHISPGVYSVLCEYGFFPEEPFLMEFRRAGSAFGGHVEQSVPGVEWNTGNLGQGLSAACGMAKALKLKGFSNWVFCLMGDGEQQKGQVIEARRWAVKFGLDNLITLIDYNKLQIGGNIREVMPQNIKEEVLATSWKLIEIDGHNFQEIYQALRKTLKREVPNPDKPTAILAHTVMGKGISFMENDPKWHGSALPEDLAKKALEELGFDPAELDYLKEKRKTYPISFPHCSHEPLPVWIEPAEPTIYSADKKTDCRSAYGKALLNLALKNNLSGQPPKILGLTCDLEGSVKMTDFKKHSPQAFFESGIQEHHTASVAGALSKEGFLVFFSTFGVFGIDEVYNQLRINSLNKTALKVVCTHLGADVGEDGPTHQCLDYLGVISNLPDFEIYMPADPNQTDHIIRFVAQRKGNVFVGMGRSKLPIVTKEDGSPFFDENYQFLPGKADWIRTGEDGIIITYGNMIPYVISALDLLKEKGYKVSLLNIASIRPFPEEDILKASNYKNILVVEDHYVHTGLGVKIASFYGLKGIKVKLKLLGHREPASSGKPAELFKMAGLDPESIALSFIELVNA</sequence>
<evidence type="ECO:0000256" key="3">
    <source>
        <dbReference type="ARBA" id="ARBA00001964"/>
    </source>
</evidence>